<reference evidence="2" key="2">
    <citation type="journal article" date="2019" name="IMA Fungus">
        <title>Genome sequencing and comparison of five Tilletia species to identify candidate genes for the detection of regulated species infecting wheat.</title>
        <authorList>
            <person name="Nguyen H.D.T."/>
            <person name="Sultana T."/>
            <person name="Kesanakurti P."/>
            <person name="Hambleton S."/>
        </authorList>
    </citation>
    <scope>NUCLEOTIDE SEQUENCE</scope>
    <source>
        <strain evidence="2">DAOMC 238032</strain>
    </source>
</reference>
<comment type="caution">
    <text evidence="2">The sequence shown here is derived from an EMBL/GenBank/DDBJ whole genome shotgun (WGS) entry which is preliminary data.</text>
</comment>
<name>A0A8T8SD60_9BASI</name>
<evidence type="ECO:0000313" key="3">
    <source>
        <dbReference type="Proteomes" id="UP000077671"/>
    </source>
</evidence>
<dbReference type="EMBL" id="LWDD02003298">
    <property type="protein sequence ID" value="KAE8237501.1"/>
    <property type="molecule type" value="Genomic_DNA"/>
</dbReference>
<evidence type="ECO:0000256" key="1">
    <source>
        <dbReference type="SAM" id="MobiDB-lite"/>
    </source>
</evidence>
<proteinExistence type="predicted"/>
<gene>
    <name evidence="2" type="ORF">A4X03_0g9099</name>
</gene>
<protein>
    <submittedName>
        <fullName evidence="2">Uncharacterized protein</fullName>
    </submittedName>
</protein>
<feature type="region of interest" description="Disordered" evidence="1">
    <location>
        <begin position="1"/>
        <end position="25"/>
    </location>
</feature>
<accession>A0A8T8SD60</accession>
<dbReference type="AlphaFoldDB" id="A0A8T8SD60"/>
<sequence length="158" mass="17558">MTAIFDADQADRQSPDIDWSAMGPVDDKRRSRTKQLLDAGSLQSGDDYYHAAFVFQHGNEADDYLLAHLLATIAIARGRPDAVWIASATLDRYLQAVGKPQILGTQYTIPEKGAVTQEPYDRALISDAMRKALRVPSLEEQETRLRAYGEKASTPHKP</sequence>
<organism evidence="2 3">
    <name type="scientific">Tilletia caries</name>
    <name type="common">wheat bunt fungus</name>
    <dbReference type="NCBI Taxonomy" id="13290"/>
    <lineage>
        <taxon>Eukaryota</taxon>
        <taxon>Fungi</taxon>
        <taxon>Dikarya</taxon>
        <taxon>Basidiomycota</taxon>
        <taxon>Ustilaginomycotina</taxon>
        <taxon>Exobasidiomycetes</taxon>
        <taxon>Tilletiales</taxon>
        <taxon>Tilletiaceae</taxon>
        <taxon>Tilletia</taxon>
    </lineage>
</organism>
<reference evidence="2" key="1">
    <citation type="submission" date="2016-04" db="EMBL/GenBank/DDBJ databases">
        <authorList>
            <person name="Nguyen H.D."/>
            <person name="Kesanakurti P."/>
            <person name="Cullis J."/>
            <person name="Levesque C.A."/>
            <person name="Hambleton S."/>
        </authorList>
    </citation>
    <scope>NUCLEOTIDE SEQUENCE</scope>
    <source>
        <strain evidence="2">DAOMC 238032</strain>
    </source>
</reference>
<evidence type="ECO:0000313" key="2">
    <source>
        <dbReference type="EMBL" id="KAE8237501.1"/>
    </source>
</evidence>
<dbReference type="Proteomes" id="UP000077671">
    <property type="component" value="Unassembled WGS sequence"/>
</dbReference>